<keyword evidence="2" id="KW-1185">Reference proteome</keyword>
<protein>
    <recommendedName>
        <fullName evidence="3">TnsA endonuclease-like protein</fullName>
    </recommendedName>
</protein>
<proteinExistence type="predicted"/>
<evidence type="ECO:0008006" key="3">
    <source>
        <dbReference type="Google" id="ProtNLM"/>
    </source>
</evidence>
<accession>A0A4R6J0L3</accession>
<dbReference type="AlphaFoldDB" id="A0A4R6J0L3"/>
<reference evidence="1 2" key="1">
    <citation type="submission" date="2019-03" db="EMBL/GenBank/DDBJ databases">
        <title>Genomic Encyclopedia of Type Strains, Phase III (KMG-III): the genomes of soil and plant-associated and newly described type strains.</title>
        <authorList>
            <person name="Whitman W."/>
        </authorList>
    </citation>
    <scope>NUCLEOTIDE SEQUENCE [LARGE SCALE GENOMIC DNA]</scope>
    <source>
        <strain evidence="1 2">VKM Ac-2527</strain>
    </source>
</reference>
<evidence type="ECO:0000313" key="2">
    <source>
        <dbReference type="Proteomes" id="UP000295388"/>
    </source>
</evidence>
<sequence>MSASDLGWGCWVGGSLALGRTAPVLDFGLHFVGSDGQERDESLSSGWTVPFEMALPVRKFSSYRGQRSFSGLWWSSTISEHVGFESWLERDHVMVLDFDPAVVGLSSQPFRLSWRRGGKTRIHTPDYFARLRDGTGVVVDVRADDRIEPDDAEAFANTARACESVGWEFRRLGKLDEVLASNLRWLAGYRHPRCLHLGRATDLQRVFQTPAPLLEGTRLVGDPIAVLPTLFHLMWVHVLQADLASAPLSGSSMVWLRAGDAE</sequence>
<gene>
    <name evidence="1" type="ORF">EV643_15511</name>
</gene>
<comment type="caution">
    <text evidence="1">The sequence shown here is derived from an EMBL/GenBank/DDBJ whole genome shotgun (WGS) entry which is preliminary data.</text>
</comment>
<name>A0A4R6J0L3_9ACTN</name>
<evidence type="ECO:0000313" key="1">
    <source>
        <dbReference type="EMBL" id="TDO27655.1"/>
    </source>
</evidence>
<dbReference type="EMBL" id="SNWQ01000055">
    <property type="protein sequence ID" value="TDO27655.1"/>
    <property type="molecule type" value="Genomic_DNA"/>
</dbReference>
<dbReference type="NCBIfam" id="NF033179">
    <property type="entry name" value="TnsA_like_Actin"/>
    <property type="match status" value="1"/>
</dbReference>
<organism evidence="1 2">
    <name type="scientific">Kribbella caucasensis</name>
    <dbReference type="NCBI Taxonomy" id="2512215"/>
    <lineage>
        <taxon>Bacteria</taxon>
        <taxon>Bacillati</taxon>
        <taxon>Actinomycetota</taxon>
        <taxon>Actinomycetes</taxon>
        <taxon>Propionibacteriales</taxon>
        <taxon>Kribbellaceae</taxon>
        <taxon>Kribbella</taxon>
    </lineage>
</organism>
<dbReference type="Proteomes" id="UP000295388">
    <property type="component" value="Unassembled WGS sequence"/>
</dbReference>
<dbReference type="InterPro" id="IPR048000">
    <property type="entry name" value="TnsA-like"/>
</dbReference>